<organism evidence="4 5">
    <name type="scientific">Necator americanus</name>
    <name type="common">Human hookworm</name>
    <dbReference type="NCBI Taxonomy" id="51031"/>
    <lineage>
        <taxon>Eukaryota</taxon>
        <taxon>Metazoa</taxon>
        <taxon>Ecdysozoa</taxon>
        <taxon>Nematoda</taxon>
        <taxon>Chromadorea</taxon>
        <taxon>Rhabditida</taxon>
        <taxon>Rhabditina</taxon>
        <taxon>Rhabditomorpha</taxon>
        <taxon>Strongyloidea</taxon>
        <taxon>Ancylostomatidae</taxon>
        <taxon>Bunostominae</taxon>
        <taxon>Necator</taxon>
    </lineage>
</organism>
<keyword evidence="2" id="KW-0812">Transmembrane</keyword>
<keyword evidence="2" id="KW-1133">Transmembrane helix</keyword>
<sequence length="502" mass="55031">MYKAVLGTNQSYPSTFLVQGLPPLQIRTGREGYFDGFIASASSVGEMWLTPSFEERNAIIIATRLFQHQPLKSIQRGTLAVVRLQYGNTSKTWTRVLVESRPDPAHAQVYLLDYGARQLVNARSLCEMPIEMKRFPPQAFPIIPKISAPPDLGPGEWEKLNNVRITVRIKAAKDGKFICDQLTVFDAITHTDLDLGAALRSGIDLERSKTNITSLPIDDKNFLLGPQPRLNSLKEHTAIALKSEQRDFSVLLVCVFGILMAVASIMIVVGFTYKRIQVDRDRRRRRRAAGGDNSMPRDDANLPPWGRVDEQNMQHPSEIPNPTPKEPGKAVDDCLGTSTKPSDENKGVTILPISPRAIAAIAALMGSSSAIVDKQLSRTIAIGTGKENSIQNTSYTAHARLEAGTSKISPIRGSSSGALAGFVTSTPIETSSQLSFGRSSASKEQSSRKSSSLENEYIQAITPHDVQRVLNERAITRLRCKAELNTTSLSSFISAMSSNEQL</sequence>
<keyword evidence="5" id="KW-1185">Reference proteome</keyword>
<feature type="region of interest" description="Disordered" evidence="1">
    <location>
        <begin position="433"/>
        <end position="456"/>
    </location>
</feature>
<dbReference type="SUPFAM" id="SSF63748">
    <property type="entry name" value="Tudor/PWWP/MBT"/>
    <property type="match status" value="1"/>
</dbReference>
<dbReference type="Pfam" id="PF00567">
    <property type="entry name" value="TUDOR"/>
    <property type="match status" value="1"/>
</dbReference>
<protein>
    <recommendedName>
        <fullName evidence="3">Tudor domain-containing protein</fullName>
    </recommendedName>
</protein>
<comment type="caution">
    <text evidence="4">The sequence shown here is derived from an EMBL/GenBank/DDBJ whole genome shotgun (WGS) entry which is preliminary data.</text>
</comment>
<evidence type="ECO:0000256" key="1">
    <source>
        <dbReference type="SAM" id="MobiDB-lite"/>
    </source>
</evidence>
<evidence type="ECO:0000256" key="2">
    <source>
        <dbReference type="SAM" id="Phobius"/>
    </source>
</evidence>
<name>A0ABR1DTC5_NECAM</name>
<accession>A0ABR1DTC5</accession>
<reference evidence="4 5" key="1">
    <citation type="submission" date="2023-08" db="EMBL/GenBank/DDBJ databases">
        <title>A Necator americanus chromosomal reference genome.</title>
        <authorList>
            <person name="Ilik V."/>
            <person name="Petrzelkova K.J."/>
            <person name="Pardy F."/>
            <person name="Fuh T."/>
            <person name="Niatou-Singa F.S."/>
            <person name="Gouil Q."/>
            <person name="Baker L."/>
            <person name="Ritchie M.E."/>
            <person name="Jex A.R."/>
            <person name="Gazzola D."/>
            <person name="Li H."/>
            <person name="Toshio Fujiwara R."/>
            <person name="Zhan B."/>
            <person name="Aroian R.V."/>
            <person name="Pafco B."/>
            <person name="Schwarz E.M."/>
        </authorList>
    </citation>
    <scope>NUCLEOTIDE SEQUENCE [LARGE SCALE GENOMIC DNA]</scope>
    <source>
        <strain evidence="4 5">Aroian</strain>
        <tissue evidence="4">Whole animal</tissue>
    </source>
</reference>
<gene>
    <name evidence="4" type="primary">Necator_chrV.g17742</name>
    <name evidence="4" type="ORF">RB195_012952</name>
</gene>
<dbReference type="Gene3D" id="2.30.30.140">
    <property type="match status" value="1"/>
</dbReference>
<feature type="region of interest" description="Disordered" evidence="1">
    <location>
        <begin position="282"/>
        <end position="331"/>
    </location>
</feature>
<feature type="domain" description="Tudor" evidence="3">
    <location>
        <begin position="72"/>
        <end position="141"/>
    </location>
</feature>
<evidence type="ECO:0000313" key="5">
    <source>
        <dbReference type="Proteomes" id="UP001303046"/>
    </source>
</evidence>
<evidence type="ECO:0000313" key="4">
    <source>
        <dbReference type="EMBL" id="KAK6753674.1"/>
    </source>
</evidence>
<evidence type="ECO:0000259" key="3">
    <source>
        <dbReference type="Pfam" id="PF00567"/>
    </source>
</evidence>
<dbReference type="InterPro" id="IPR002999">
    <property type="entry name" value="Tudor"/>
</dbReference>
<keyword evidence="2" id="KW-0472">Membrane</keyword>
<feature type="transmembrane region" description="Helical" evidence="2">
    <location>
        <begin position="248"/>
        <end position="273"/>
    </location>
</feature>
<proteinExistence type="predicted"/>
<feature type="compositionally biased region" description="Low complexity" evidence="1">
    <location>
        <begin position="438"/>
        <end position="452"/>
    </location>
</feature>
<dbReference type="Proteomes" id="UP001303046">
    <property type="component" value="Unassembled WGS sequence"/>
</dbReference>
<dbReference type="EMBL" id="JAVFWL010000005">
    <property type="protein sequence ID" value="KAK6753674.1"/>
    <property type="molecule type" value="Genomic_DNA"/>
</dbReference>